<dbReference type="PROSITE" id="PS00211">
    <property type="entry name" value="ABC_TRANSPORTER_1"/>
    <property type="match status" value="1"/>
</dbReference>
<dbReference type="InterPro" id="IPR050086">
    <property type="entry name" value="MetN_ABC_transporter-like"/>
</dbReference>
<dbReference type="InterPro" id="IPR003593">
    <property type="entry name" value="AAA+_ATPase"/>
</dbReference>
<dbReference type="RefSeq" id="WP_341435479.1">
    <property type="nucleotide sequence ID" value="NZ_FWXH01000015.1"/>
</dbReference>
<dbReference type="InterPro" id="IPR012693">
    <property type="entry name" value="ABC_transpr_PhnC"/>
</dbReference>
<name>A0A1W1XT52_9CLOT</name>
<dbReference type="PROSITE" id="PS50893">
    <property type="entry name" value="ABC_TRANSPORTER_2"/>
    <property type="match status" value="1"/>
</dbReference>
<organism evidence="9 10">
    <name type="scientific">Clostridium acidisoli DSM 12555</name>
    <dbReference type="NCBI Taxonomy" id="1121291"/>
    <lineage>
        <taxon>Bacteria</taxon>
        <taxon>Bacillati</taxon>
        <taxon>Bacillota</taxon>
        <taxon>Clostridia</taxon>
        <taxon>Eubacteriales</taxon>
        <taxon>Clostridiaceae</taxon>
        <taxon>Clostridium</taxon>
    </lineage>
</organism>
<evidence type="ECO:0000256" key="6">
    <source>
        <dbReference type="ARBA" id="ARBA00022967"/>
    </source>
</evidence>
<evidence type="ECO:0000256" key="4">
    <source>
        <dbReference type="ARBA" id="ARBA00022840"/>
    </source>
</evidence>
<evidence type="ECO:0000256" key="5">
    <source>
        <dbReference type="ARBA" id="ARBA00022885"/>
    </source>
</evidence>
<dbReference type="CDD" id="cd03256">
    <property type="entry name" value="ABC_PhnC_transporter"/>
    <property type="match status" value="1"/>
</dbReference>
<dbReference type="Pfam" id="PF00005">
    <property type="entry name" value="ABC_tran"/>
    <property type="match status" value="1"/>
</dbReference>
<dbReference type="PANTHER" id="PTHR43166:SF6">
    <property type="entry name" value="PHOSPHONATES IMPORT ATP-BINDING PROTEIN PHNC"/>
    <property type="match status" value="1"/>
</dbReference>
<keyword evidence="7" id="KW-0472">Membrane</keyword>
<dbReference type="InterPro" id="IPR003439">
    <property type="entry name" value="ABC_transporter-like_ATP-bd"/>
</dbReference>
<keyword evidence="10" id="KW-1185">Reference proteome</keyword>
<sequence>MNKVLMVNSIYKYFEKDKLVLNNVSFNVEKGEFVVIIGPSGAGKSTILRCINSLIKPSKGEIVLEDKVINQIKGGKIREVRRKIGMVFQNYNLVYRLTVMQNVMHGRLGYTSGISGIFGSYLEEDKRKAIELLDKVGLVNYMYKRASELSGGQKQRVGIVRALMQEPALLLCDEPIASLDPSSSKIIMDLIRDSVRERKIACIVNLHQVEVAKEYADRIIGIKNGEVVFDGVPSLLNDKIIENIYDTSIDNLMLKKEVRLDA</sequence>
<keyword evidence="3" id="KW-0547">Nucleotide-binding</keyword>
<dbReference type="EMBL" id="FWXH01000015">
    <property type="protein sequence ID" value="SMC27032.1"/>
    <property type="molecule type" value="Genomic_DNA"/>
</dbReference>
<evidence type="ECO:0000313" key="9">
    <source>
        <dbReference type="EMBL" id="SMC27032.1"/>
    </source>
</evidence>
<dbReference type="AlphaFoldDB" id="A0A1W1XT52"/>
<keyword evidence="1" id="KW-0813">Transport</keyword>
<dbReference type="SMART" id="SM00382">
    <property type="entry name" value="AAA"/>
    <property type="match status" value="1"/>
</dbReference>
<dbReference type="GO" id="GO:0005524">
    <property type="term" value="F:ATP binding"/>
    <property type="evidence" value="ECO:0007669"/>
    <property type="project" value="UniProtKB-KW"/>
</dbReference>
<proteinExistence type="predicted"/>
<accession>A0A1W1XT52</accession>
<evidence type="ECO:0000259" key="8">
    <source>
        <dbReference type="PROSITE" id="PS50893"/>
    </source>
</evidence>
<dbReference type="GO" id="GO:0015416">
    <property type="term" value="F:ABC-type phosphonate transporter activity"/>
    <property type="evidence" value="ECO:0007669"/>
    <property type="project" value="InterPro"/>
</dbReference>
<dbReference type="PANTHER" id="PTHR43166">
    <property type="entry name" value="AMINO ACID IMPORT ATP-BINDING PROTEIN"/>
    <property type="match status" value="1"/>
</dbReference>
<reference evidence="9 10" key="1">
    <citation type="submission" date="2017-04" db="EMBL/GenBank/DDBJ databases">
        <authorList>
            <person name="Afonso C.L."/>
            <person name="Miller P.J."/>
            <person name="Scott M.A."/>
            <person name="Spackman E."/>
            <person name="Goraichik I."/>
            <person name="Dimitrov K.M."/>
            <person name="Suarez D.L."/>
            <person name="Swayne D.E."/>
        </authorList>
    </citation>
    <scope>NUCLEOTIDE SEQUENCE [LARGE SCALE GENOMIC DNA]</scope>
    <source>
        <strain evidence="9 10">DSM 12555</strain>
    </source>
</reference>
<keyword evidence="2" id="KW-1003">Cell membrane</keyword>
<evidence type="ECO:0000256" key="7">
    <source>
        <dbReference type="ARBA" id="ARBA00023136"/>
    </source>
</evidence>
<gene>
    <name evidence="9" type="ORF">SAMN02745134_03030</name>
</gene>
<keyword evidence="5" id="KW-0918">Phosphonate transport</keyword>
<evidence type="ECO:0000256" key="1">
    <source>
        <dbReference type="ARBA" id="ARBA00022448"/>
    </source>
</evidence>
<dbReference type="STRING" id="1121291.SAMN02745134_03030"/>
<evidence type="ECO:0000256" key="2">
    <source>
        <dbReference type="ARBA" id="ARBA00022475"/>
    </source>
</evidence>
<keyword evidence="4 9" id="KW-0067">ATP-binding</keyword>
<dbReference type="GO" id="GO:0016020">
    <property type="term" value="C:membrane"/>
    <property type="evidence" value="ECO:0007669"/>
    <property type="project" value="InterPro"/>
</dbReference>
<dbReference type="GO" id="GO:0016887">
    <property type="term" value="F:ATP hydrolysis activity"/>
    <property type="evidence" value="ECO:0007669"/>
    <property type="project" value="InterPro"/>
</dbReference>
<dbReference type="Proteomes" id="UP000192468">
    <property type="component" value="Unassembled WGS sequence"/>
</dbReference>
<feature type="domain" description="ABC transporter" evidence="8">
    <location>
        <begin position="5"/>
        <end position="249"/>
    </location>
</feature>
<evidence type="ECO:0000313" key="10">
    <source>
        <dbReference type="Proteomes" id="UP000192468"/>
    </source>
</evidence>
<dbReference type="SUPFAM" id="SSF52540">
    <property type="entry name" value="P-loop containing nucleoside triphosphate hydrolases"/>
    <property type="match status" value="1"/>
</dbReference>
<dbReference type="InterPro" id="IPR027417">
    <property type="entry name" value="P-loop_NTPase"/>
</dbReference>
<dbReference type="Gene3D" id="3.40.50.300">
    <property type="entry name" value="P-loop containing nucleotide triphosphate hydrolases"/>
    <property type="match status" value="1"/>
</dbReference>
<protein>
    <submittedName>
        <fullName evidence="9">Phosphonate transport system ATP-binding protein</fullName>
    </submittedName>
</protein>
<evidence type="ECO:0000256" key="3">
    <source>
        <dbReference type="ARBA" id="ARBA00022741"/>
    </source>
</evidence>
<dbReference type="NCBIfam" id="TIGR02315">
    <property type="entry name" value="ABC_phnC"/>
    <property type="match status" value="1"/>
</dbReference>
<keyword evidence="6" id="KW-1278">Translocase</keyword>
<dbReference type="InterPro" id="IPR017871">
    <property type="entry name" value="ABC_transporter-like_CS"/>
</dbReference>